<evidence type="ECO:0000313" key="8">
    <source>
        <dbReference type="Proteomes" id="UP001589692"/>
    </source>
</evidence>
<accession>A0ABV6AVZ4</accession>
<comment type="similarity">
    <text evidence="2">Belongs to the acyl-CoA dehydrogenase family.</text>
</comment>
<dbReference type="Gene3D" id="1.10.540.10">
    <property type="entry name" value="Acyl-CoA dehydrogenase/oxidase, N-terminal domain"/>
    <property type="match status" value="1"/>
</dbReference>
<protein>
    <submittedName>
        <fullName evidence="7">Acyl-CoA dehydrogenase family protein</fullName>
        <ecNumber evidence="7">1.-.-.-</ecNumber>
    </submittedName>
</protein>
<evidence type="ECO:0000256" key="1">
    <source>
        <dbReference type="ARBA" id="ARBA00001974"/>
    </source>
</evidence>
<dbReference type="InterPro" id="IPR037069">
    <property type="entry name" value="AcylCoA_DH/ox_N_sf"/>
</dbReference>
<keyword evidence="4" id="KW-0274">FAD</keyword>
<dbReference type="PIRSF" id="PIRSF016578">
    <property type="entry name" value="HsaA"/>
    <property type="match status" value="1"/>
</dbReference>
<dbReference type="InterPro" id="IPR036250">
    <property type="entry name" value="AcylCo_DH-like_C"/>
</dbReference>
<feature type="domain" description="Acyl-CoA dehydrogenase/oxidase N-terminal" evidence="6">
    <location>
        <begin position="20"/>
        <end position="100"/>
    </location>
</feature>
<evidence type="ECO:0000259" key="6">
    <source>
        <dbReference type="Pfam" id="PF02771"/>
    </source>
</evidence>
<dbReference type="PANTHER" id="PTHR43884">
    <property type="entry name" value="ACYL-COA DEHYDROGENASE"/>
    <property type="match status" value="1"/>
</dbReference>
<comment type="cofactor">
    <cofactor evidence="1">
        <name>FAD</name>
        <dbReference type="ChEBI" id="CHEBI:57692"/>
    </cofactor>
</comment>
<feature type="domain" description="Acyl-CoA dehydrogenase/oxidase C-terminal" evidence="5">
    <location>
        <begin position="232"/>
        <end position="367"/>
    </location>
</feature>
<evidence type="ECO:0000256" key="2">
    <source>
        <dbReference type="ARBA" id="ARBA00009347"/>
    </source>
</evidence>
<dbReference type="InterPro" id="IPR009075">
    <property type="entry name" value="AcylCo_DH/oxidase_C"/>
</dbReference>
<keyword evidence="3" id="KW-0285">Flavoprotein</keyword>
<keyword evidence="7" id="KW-0560">Oxidoreductase</keyword>
<dbReference type="PANTHER" id="PTHR43884:SF12">
    <property type="entry name" value="ISOVALERYL-COA DEHYDROGENASE, MITOCHONDRIAL-RELATED"/>
    <property type="match status" value="1"/>
</dbReference>
<dbReference type="SUPFAM" id="SSF56645">
    <property type="entry name" value="Acyl-CoA dehydrogenase NM domain-like"/>
    <property type="match status" value="1"/>
</dbReference>
<evidence type="ECO:0000256" key="3">
    <source>
        <dbReference type="ARBA" id="ARBA00022630"/>
    </source>
</evidence>
<proteinExistence type="inferred from homology"/>
<reference evidence="7 8" key="1">
    <citation type="submission" date="2024-09" db="EMBL/GenBank/DDBJ databases">
        <authorList>
            <person name="Sun Q."/>
            <person name="Mori K."/>
        </authorList>
    </citation>
    <scope>NUCLEOTIDE SEQUENCE [LARGE SCALE GENOMIC DNA]</scope>
    <source>
        <strain evidence="7 8">TBRC 4938</strain>
    </source>
</reference>
<dbReference type="InterPro" id="IPR009100">
    <property type="entry name" value="AcylCoA_DH/oxidase_NM_dom_sf"/>
</dbReference>
<dbReference type="InterPro" id="IPR046373">
    <property type="entry name" value="Acyl-CoA_Oxase/DH_mid-dom_sf"/>
</dbReference>
<dbReference type="Pfam" id="PF00441">
    <property type="entry name" value="Acyl-CoA_dh_1"/>
    <property type="match status" value="1"/>
</dbReference>
<organism evidence="7 8">
    <name type="scientific">Rhizobium puerariae</name>
    <dbReference type="NCBI Taxonomy" id="1585791"/>
    <lineage>
        <taxon>Bacteria</taxon>
        <taxon>Pseudomonadati</taxon>
        <taxon>Pseudomonadota</taxon>
        <taxon>Alphaproteobacteria</taxon>
        <taxon>Hyphomicrobiales</taxon>
        <taxon>Rhizobiaceae</taxon>
        <taxon>Rhizobium/Agrobacterium group</taxon>
        <taxon>Rhizobium</taxon>
    </lineage>
</organism>
<dbReference type="Gene3D" id="1.20.140.10">
    <property type="entry name" value="Butyryl-CoA Dehydrogenase, subunit A, domain 3"/>
    <property type="match status" value="1"/>
</dbReference>
<dbReference type="GO" id="GO:0016491">
    <property type="term" value="F:oxidoreductase activity"/>
    <property type="evidence" value="ECO:0007669"/>
    <property type="project" value="UniProtKB-KW"/>
</dbReference>
<dbReference type="SUPFAM" id="SSF47203">
    <property type="entry name" value="Acyl-CoA dehydrogenase C-terminal domain-like"/>
    <property type="match status" value="1"/>
</dbReference>
<evidence type="ECO:0000259" key="5">
    <source>
        <dbReference type="Pfam" id="PF00441"/>
    </source>
</evidence>
<gene>
    <name evidence="7" type="ORF">ACFFP0_31985</name>
</gene>
<evidence type="ECO:0000256" key="4">
    <source>
        <dbReference type="ARBA" id="ARBA00022827"/>
    </source>
</evidence>
<keyword evidence="8" id="KW-1185">Reference proteome</keyword>
<evidence type="ECO:0000313" key="7">
    <source>
        <dbReference type="EMBL" id="MFB9953483.1"/>
    </source>
</evidence>
<sequence length="393" mass="41692">MSLPALASDMTLGARAHRVAAVAAEFADRVDQEGRFPHEAVDAMKAERLLGIQIPAAFGGEGASMQEMAEVCSIMGQACAASAMVFAMHQIKVSSLVEHSADSAWHGDFMRELCARQLLVASATTEAGIGGNLRNSICAIEIDGATCRLQKDATVISYGAHADAIMITSRARADAAPGDQVMTVFRKNQYTLEKTVDWDTLGMRGTCSDGFLFKGEAPAAQIFPKPFAEIAAQSMLASSHLLWSAVWYGIAADAVLRAQAFVRAAARKASGAQPPGAIRLAEASNLLQLLKANILSGLKAYADAKADPDQLSSMAFSIAMNNVKLASSETILTIINQAMIICGIMGYKNGTPYSLGRHLRDAHSAQLMISNDRILGNTSTMLLVQKPDTSLLG</sequence>
<dbReference type="EMBL" id="JBHMAA010000077">
    <property type="protein sequence ID" value="MFB9953483.1"/>
    <property type="molecule type" value="Genomic_DNA"/>
</dbReference>
<dbReference type="Gene3D" id="2.40.110.10">
    <property type="entry name" value="Butyryl-CoA Dehydrogenase, subunit A, domain 2"/>
    <property type="match status" value="1"/>
</dbReference>
<dbReference type="InterPro" id="IPR013786">
    <property type="entry name" value="AcylCoA_DH/ox_N"/>
</dbReference>
<dbReference type="Pfam" id="PF02771">
    <property type="entry name" value="Acyl-CoA_dh_N"/>
    <property type="match status" value="1"/>
</dbReference>
<comment type="caution">
    <text evidence="7">The sequence shown here is derived from an EMBL/GenBank/DDBJ whole genome shotgun (WGS) entry which is preliminary data.</text>
</comment>
<name>A0ABV6AVZ4_9HYPH</name>
<dbReference type="Proteomes" id="UP001589692">
    <property type="component" value="Unassembled WGS sequence"/>
</dbReference>
<dbReference type="RefSeq" id="WP_377266271.1">
    <property type="nucleotide sequence ID" value="NZ_JBHMAA010000077.1"/>
</dbReference>
<dbReference type="EC" id="1.-.-.-" evidence="7"/>